<dbReference type="SUPFAM" id="SSF81383">
    <property type="entry name" value="F-box domain"/>
    <property type="match status" value="1"/>
</dbReference>
<dbReference type="EMBL" id="CM010719">
    <property type="protein sequence ID" value="RZC63151.1"/>
    <property type="molecule type" value="Genomic_DNA"/>
</dbReference>
<evidence type="ECO:0000256" key="1">
    <source>
        <dbReference type="SAM" id="SignalP"/>
    </source>
</evidence>
<feature type="signal peptide" evidence="1">
    <location>
        <begin position="1"/>
        <end position="19"/>
    </location>
</feature>
<keyword evidence="1" id="KW-0732">Signal</keyword>
<reference evidence="2 3" key="1">
    <citation type="journal article" date="2018" name="Science">
        <title>The opium poppy genome and morphinan production.</title>
        <authorList>
            <person name="Guo L."/>
            <person name="Winzer T."/>
            <person name="Yang X."/>
            <person name="Li Y."/>
            <person name="Ning Z."/>
            <person name="He Z."/>
            <person name="Teodor R."/>
            <person name="Lu Y."/>
            <person name="Bowser T.A."/>
            <person name="Graham I.A."/>
            <person name="Ye K."/>
        </authorList>
    </citation>
    <scope>NUCLEOTIDE SEQUENCE [LARGE SCALE GENOMIC DNA]</scope>
    <source>
        <strain evidence="3">cv. HN1</strain>
        <tissue evidence="2">Leaves</tissue>
    </source>
</reference>
<organism evidence="2 3">
    <name type="scientific">Papaver somniferum</name>
    <name type="common">Opium poppy</name>
    <dbReference type="NCBI Taxonomy" id="3469"/>
    <lineage>
        <taxon>Eukaryota</taxon>
        <taxon>Viridiplantae</taxon>
        <taxon>Streptophyta</taxon>
        <taxon>Embryophyta</taxon>
        <taxon>Tracheophyta</taxon>
        <taxon>Spermatophyta</taxon>
        <taxon>Magnoliopsida</taxon>
        <taxon>Ranunculales</taxon>
        <taxon>Papaveraceae</taxon>
        <taxon>Papaveroideae</taxon>
        <taxon>Papaver</taxon>
    </lineage>
</organism>
<evidence type="ECO:0000313" key="3">
    <source>
        <dbReference type="Proteomes" id="UP000316621"/>
    </source>
</evidence>
<protein>
    <recommendedName>
        <fullName evidence="4">F-box domain-containing protein</fullName>
    </recommendedName>
</protein>
<accession>A0A4Y7JT85</accession>
<dbReference type="InterPro" id="IPR036047">
    <property type="entry name" value="F-box-like_dom_sf"/>
</dbReference>
<proteinExistence type="predicted"/>
<keyword evidence="3" id="KW-1185">Reference proteome</keyword>
<sequence length="67" mass="8009">MKFGGFNFLIICWLYFTDDWNFIPKFDRKLESDEEERQAMSSLPKEIYIDILLRVPVKSIIVCFVPC</sequence>
<dbReference type="Proteomes" id="UP000316621">
    <property type="component" value="Chromosome 5"/>
</dbReference>
<dbReference type="AlphaFoldDB" id="A0A4Y7JT85"/>
<gene>
    <name evidence="2" type="ORF">C5167_024910</name>
</gene>
<evidence type="ECO:0000313" key="2">
    <source>
        <dbReference type="EMBL" id="RZC63151.1"/>
    </source>
</evidence>
<name>A0A4Y7JT85_PAPSO</name>
<dbReference type="Gramene" id="RZC63151">
    <property type="protein sequence ID" value="RZC63151"/>
    <property type="gene ID" value="C5167_024910"/>
</dbReference>
<evidence type="ECO:0008006" key="4">
    <source>
        <dbReference type="Google" id="ProtNLM"/>
    </source>
</evidence>
<feature type="chain" id="PRO_5021215862" description="F-box domain-containing protein" evidence="1">
    <location>
        <begin position="20"/>
        <end position="67"/>
    </location>
</feature>